<keyword evidence="4 8" id="KW-0812">Transmembrane</keyword>
<sequence length="166" mass="19008">MSIDIIKRILLLTILVLAQVLVLNNIHLLGCATPLLYVYLVLRINRFCPQWANLLWGFVIGLCVDIFSNTPGLAAASMTLMSLLQPYVLNIFVAHDNQDDMKPSFRTLGPVKYISYTSILVFIFCITFFTLETFNFFNWLQWIYNIVGSTIITVLLVLVVENVRRD</sequence>
<evidence type="ECO:0000256" key="4">
    <source>
        <dbReference type="ARBA" id="ARBA00022692"/>
    </source>
</evidence>
<proteinExistence type="inferred from homology"/>
<evidence type="ECO:0000313" key="10">
    <source>
        <dbReference type="Proteomes" id="UP000032046"/>
    </source>
</evidence>
<dbReference type="RefSeq" id="WP_042520130.1">
    <property type="nucleotide sequence ID" value="NZ_JXQK01000088.1"/>
</dbReference>
<keyword evidence="5" id="KW-0133">Cell shape</keyword>
<dbReference type="EMBL" id="JXQK01000088">
    <property type="protein sequence ID" value="KIP60058.1"/>
    <property type="molecule type" value="Genomic_DNA"/>
</dbReference>
<dbReference type="NCBIfam" id="TIGR03426">
    <property type="entry name" value="shape_MreD"/>
    <property type="match status" value="1"/>
</dbReference>
<comment type="caution">
    <text evidence="9">The sequence shown here is derived from an EMBL/GenBank/DDBJ whole genome shotgun (WGS) entry which is preliminary data.</text>
</comment>
<evidence type="ECO:0000313" key="9">
    <source>
        <dbReference type="EMBL" id="KIP60058.1"/>
    </source>
</evidence>
<feature type="transmembrane region" description="Helical" evidence="8">
    <location>
        <begin position="51"/>
        <end position="67"/>
    </location>
</feature>
<keyword evidence="6 8" id="KW-1133">Transmembrane helix</keyword>
<comment type="subcellular location">
    <subcellularLocation>
        <location evidence="1">Cell membrane</location>
        <topology evidence="1">Multi-pass membrane protein</topology>
    </subcellularLocation>
</comment>
<keyword evidence="10" id="KW-1185">Reference proteome</keyword>
<dbReference type="GO" id="GO:0005886">
    <property type="term" value="C:plasma membrane"/>
    <property type="evidence" value="ECO:0007669"/>
    <property type="project" value="UniProtKB-SubCell"/>
</dbReference>
<dbReference type="Proteomes" id="UP000032046">
    <property type="component" value="Unassembled WGS sequence"/>
</dbReference>
<dbReference type="AlphaFoldDB" id="A0A0D0I2S7"/>
<dbReference type="STRING" id="1602171.ST44_11940"/>
<dbReference type="GO" id="GO:0008360">
    <property type="term" value="P:regulation of cell shape"/>
    <property type="evidence" value="ECO:0007669"/>
    <property type="project" value="UniProtKB-KW"/>
</dbReference>
<name>A0A0D0I2S7_9BACT</name>
<keyword evidence="3" id="KW-1003">Cell membrane</keyword>
<evidence type="ECO:0000256" key="6">
    <source>
        <dbReference type="ARBA" id="ARBA00022989"/>
    </source>
</evidence>
<evidence type="ECO:0000256" key="5">
    <source>
        <dbReference type="ARBA" id="ARBA00022960"/>
    </source>
</evidence>
<evidence type="ECO:0000256" key="7">
    <source>
        <dbReference type="ARBA" id="ARBA00023136"/>
    </source>
</evidence>
<feature type="transmembrane region" description="Helical" evidence="8">
    <location>
        <begin position="12"/>
        <end position="39"/>
    </location>
</feature>
<feature type="transmembrane region" description="Helical" evidence="8">
    <location>
        <begin position="142"/>
        <end position="160"/>
    </location>
</feature>
<evidence type="ECO:0000256" key="3">
    <source>
        <dbReference type="ARBA" id="ARBA00022475"/>
    </source>
</evidence>
<dbReference type="InterPro" id="IPR007227">
    <property type="entry name" value="Cell_shape_determining_MreD"/>
</dbReference>
<keyword evidence="7 8" id="KW-0472">Membrane</keyword>
<reference evidence="9 10" key="1">
    <citation type="submission" date="2015-01" db="EMBL/GenBank/DDBJ databases">
        <title>Comparative genomics of non-oral Prevotella species.</title>
        <authorList>
            <person name="Accetto T."/>
            <person name="Nograsek B."/>
            <person name="Avgustin G."/>
        </authorList>
    </citation>
    <scope>NUCLEOTIDE SEQUENCE [LARGE SCALE GENOMIC DNA]</scope>
    <source>
        <strain evidence="9 10">P5-119</strain>
    </source>
</reference>
<protein>
    <submittedName>
        <fullName evidence="9">Rod shape-determining protein MreD</fullName>
    </submittedName>
</protein>
<comment type="similarity">
    <text evidence="2">Belongs to the MreD family.</text>
</comment>
<evidence type="ECO:0000256" key="1">
    <source>
        <dbReference type="ARBA" id="ARBA00004651"/>
    </source>
</evidence>
<feature type="transmembrane region" description="Helical" evidence="8">
    <location>
        <begin position="73"/>
        <end position="93"/>
    </location>
</feature>
<gene>
    <name evidence="9" type="ORF">ST44_11940</name>
</gene>
<feature type="transmembrane region" description="Helical" evidence="8">
    <location>
        <begin position="113"/>
        <end position="130"/>
    </location>
</feature>
<evidence type="ECO:0000256" key="2">
    <source>
        <dbReference type="ARBA" id="ARBA00007776"/>
    </source>
</evidence>
<organism evidence="9 10">
    <name type="scientific">Prevotella pectinovora</name>
    <dbReference type="NCBI Taxonomy" id="1602169"/>
    <lineage>
        <taxon>Bacteria</taxon>
        <taxon>Pseudomonadati</taxon>
        <taxon>Bacteroidota</taxon>
        <taxon>Bacteroidia</taxon>
        <taxon>Bacteroidales</taxon>
        <taxon>Prevotellaceae</taxon>
        <taxon>Prevotella</taxon>
    </lineage>
</organism>
<evidence type="ECO:0000256" key="8">
    <source>
        <dbReference type="SAM" id="Phobius"/>
    </source>
</evidence>
<accession>A0A0D0I2S7</accession>